<feature type="compositionally biased region" description="Basic residues" evidence="1">
    <location>
        <begin position="756"/>
        <end position="766"/>
    </location>
</feature>
<dbReference type="InterPro" id="IPR036890">
    <property type="entry name" value="HATPase_C_sf"/>
</dbReference>
<comment type="caution">
    <text evidence="2">The sequence shown here is derived from an EMBL/GenBank/DDBJ whole genome shotgun (WGS) entry which is preliminary data.</text>
</comment>
<protein>
    <submittedName>
        <fullName evidence="2">Histidine kinase-, DNA gyrase B-, and HSP90-like ATPase family protein</fullName>
    </submittedName>
</protein>
<dbReference type="InterPro" id="IPR052957">
    <property type="entry name" value="Auxin_embryo_med"/>
</dbReference>
<dbReference type="Gene3D" id="3.30.565.10">
    <property type="entry name" value="Histidine kinase-like ATPase, C-terminal domain"/>
    <property type="match status" value="1"/>
</dbReference>
<sequence length="1592" mass="180424">MNAQALNDDNDENMSEGYGSVRRRLVKMAERVDSFNVKAMAIVGSHVRSVMCHALEQIGSSRSGRMQIETTQRSLLTRAMEDGKPKMSQVIRALEGDVPSQDNPISENSGGELNFDISREMFKGETEADDGSGNKVRNADENAFPCDVEPTLTFILQETGVKRTLLNNDEGFSAESIKELCDDVCNIKKKEPSGDTYIDNKGIGFKSVFRVSDAPEIHSNEFNIKFNKSDGLPTAVPPCDVNMFRKLVDADTDPMDEERWNTCILLPTKNEKSTHTFLMWIFSRLYPQALLFLHRLERIKYINLVRGVNLVMRKEVVGDGIVNNFHDYGKMTWFVKSSKLPADHIRHDVQTTEISMALLLDDLDNGNYMAKLYGQQAFAYIRPLSMYGLNFIIQADFIVSSIGEEIDADSPWNQWLLSEFPNLFVSAERSFCSLPCFKENQAKGVSNFMRDDNEWVCPYKVVRNWTEQIRSLLPDSLIGEHLDVGYLSKYTVINDSLAQALGIEECGPKFLVQAISSLCRAGSLKSMGLSWLSSWLNILFLMLVNETEYDVINSLSHLLFIPLLDGNYALISEGAIWLLTGEDDFEMSGKLYMSLKLRIVHPDLFSDHVENITQMLYKVGVQRLSAHEVIKVHILPAICDEKVRAEHTEVMIECLSFIMFHLKSSCADCLVEMEHILSLSHLSNHGYKRLVDVPIHSIEEEMQLFLTNKQKLLKLPSEESKRSMFSMSSLEEGKPTPTRHFCYAINVISSPDSTSKKFRRRSRRKTAPCLEDASKTNEVNSDRTRHEALKNQSGSRIYRDIVNSGKRWVIKVKEIGLASDFVAEDEGNGNGEESAKKIIECIRREEFGLDPNISAIEEDGILKKLNTRLGSGLHRLSQDLYSQDSNFLLELVQNADDNAYPCDVEPTLTFVLPRTAVIVLTNDQGFSVEAIKALCKDSSLSKKESSAGYIGKKGIGFKSVFQVTDAPEIHSNGFHVKFDIIDGPIDFVLPKIVPLFDVDLFCKLVSRDNDPTDEICWKTCIMLPFRSKEGEGFPVEDDLNSMFSSFHPSLLLFLHRLKCIKFRNTLNDSLIVMRKQVVKDGIVHIFLGKENFTWFVKSGTLQACHIRHDVQTTEISVALMLENLGNGNDIPKLKRQPDFALFPFRSYGLKFIIRADFVASSSREEVNEHSPWNQWLLLEFSNLFVNAELSFCSLPCFKKNPGKGVSVFMRFVPLEGEVHDTLLTNSLAQALGIEECGPKVLIQVIASLCRADSLKSMGLGWLSSWLNVLFLMLVNAIESDFISSLSQLPIIPLLNGHYASITEGGLNPHEIDISYLKQPVYNASPRGTLKWRKFFQELGVTDFVQIVNAFVVTCFRERMDDQLHFPKDLFHNCETLRDILGHRAPYTIPKDISNMYKFYTYLWSEMDVSKHKIVETLHFVPHSFDSTDEVVSGLLLTPSEVYWHDSTGSMKQKTLSQAQLYEYNTHHVFSKMLSSVYPGLCHFIVNECGVAERNLLFLATFGLCFRNNLFAGLSSLLPKRKDTGREGEHEAFKYFSAELGDKKVTWVNKDKESKLPYDILVEDGKPPKITTYRNLEKCCKSKQLQLAIHVLK</sequence>
<gene>
    <name evidence="2" type="ORF">Tco_0926217</name>
</gene>
<evidence type="ECO:0000313" key="2">
    <source>
        <dbReference type="EMBL" id="GJT35798.1"/>
    </source>
</evidence>
<name>A0ABQ5D9Z8_9ASTR</name>
<reference evidence="2" key="1">
    <citation type="journal article" date="2022" name="Int. J. Mol. Sci.">
        <title>Draft Genome of Tanacetum Coccineum: Genomic Comparison of Closely Related Tanacetum-Family Plants.</title>
        <authorList>
            <person name="Yamashiro T."/>
            <person name="Shiraishi A."/>
            <person name="Nakayama K."/>
            <person name="Satake H."/>
        </authorList>
    </citation>
    <scope>NUCLEOTIDE SEQUENCE</scope>
</reference>
<feature type="compositionally biased region" description="Basic and acidic residues" evidence="1">
    <location>
        <begin position="772"/>
        <end position="788"/>
    </location>
</feature>
<accession>A0ABQ5D9Z8</accession>
<evidence type="ECO:0000313" key="3">
    <source>
        <dbReference type="Proteomes" id="UP001151760"/>
    </source>
</evidence>
<dbReference type="NCBIfam" id="NF047352">
    <property type="entry name" value="P_loop_sacsin"/>
    <property type="match status" value="1"/>
</dbReference>
<evidence type="ECO:0000256" key="1">
    <source>
        <dbReference type="SAM" id="MobiDB-lite"/>
    </source>
</evidence>
<feature type="region of interest" description="Disordered" evidence="1">
    <location>
        <begin position="755"/>
        <end position="788"/>
    </location>
</feature>
<dbReference type="Proteomes" id="UP001151760">
    <property type="component" value="Unassembled WGS sequence"/>
</dbReference>
<proteinExistence type="predicted"/>
<keyword evidence="3" id="KW-1185">Reference proteome</keyword>
<dbReference type="PANTHER" id="PTHR32387:SF0">
    <property type="entry name" value="PROTEIN NO VEIN"/>
    <property type="match status" value="1"/>
</dbReference>
<organism evidence="2 3">
    <name type="scientific">Tanacetum coccineum</name>
    <dbReference type="NCBI Taxonomy" id="301880"/>
    <lineage>
        <taxon>Eukaryota</taxon>
        <taxon>Viridiplantae</taxon>
        <taxon>Streptophyta</taxon>
        <taxon>Embryophyta</taxon>
        <taxon>Tracheophyta</taxon>
        <taxon>Spermatophyta</taxon>
        <taxon>Magnoliopsida</taxon>
        <taxon>eudicotyledons</taxon>
        <taxon>Gunneridae</taxon>
        <taxon>Pentapetalae</taxon>
        <taxon>asterids</taxon>
        <taxon>campanulids</taxon>
        <taxon>Asterales</taxon>
        <taxon>Asteraceae</taxon>
        <taxon>Asteroideae</taxon>
        <taxon>Anthemideae</taxon>
        <taxon>Anthemidinae</taxon>
        <taxon>Tanacetum</taxon>
    </lineage>
</organism>
<dbReference type="SUPFAM" id="SSF55874">
    <property type="entry name" value="ATPase domain of HSP90 chaperone/DNA topoisomerase II/histidine kinase"/>
    <property type="match status" value="1"/>
</dbReference>
<reference evidence="2" key="2">
    <citation type="submission" date="2022-01" db="EMBL/GenBank/DDBJ databases">
        <authorList>
            <person name="Yamashiro T."/>
            <person name="Shiraishi A."/>
            <person name="Satake H."/>
            <person name="Nakayama K."/>
        </authorList>
    </citation>
    <scope>NUCLEOTIDE SEQUENCE</scope>
</reference>
<dbReference type="PANTHER" id="PTHR32387">
    <property type="entry name" value="WU:FJ29H11"/>
    <property type="match status" value="1"/>
</dbReference>
<dbReference type="EMBL" id="BQNB010015081">
    <property type="protein sequence ID" value="GJT35798.1"/>
    <property type="molecule type" value="Genomic_DNA"/>
</dbReference>